<comment type="similarity">
    <text evidence="3">Belongs to the complex I subunit 5 family.</text>
</comment>
<evidence type="ECO:0000256" key="12">
    <source>
        <dbReference type="ARBA" id="ARBA00022989"/>
    </source>
</evidence>
<reference evidence="22" key="1">
    <citation type="journal article" date="2020" name="Nat. Commun.">
        <title>Genome sequence of the cluster root forming white lupin.</title>
        <authorList>
            <person name="Hufnagel B."/>
            <person name="Marques A."/>
            <person name="Soriano A."/>
            <person name="Marques L."/>
            <person name="Divol F."/>
            <person name="Doumas P."/>
            <person name="Sallet E."/>
            <person name="Mancinotti D."/>
            <person name="Carrere S."/>
            <person name="Marande W."/>
            <person name="Arribat S."/>
            <person name="Keller J."/>
            <person name="Huneau C."/>
            <person name="Blein T."/>
            <person name="Aime D."/>
            <person name="Laguerre M."/>
            <person name="Taylor J."/>
            <person name="Schubert V."/>
            <person name="Nelson M."/>
            <person name="Geu-Flores F."/>
            <person name="Crespi M."/>
            <person name="Gallardo-Guerrero K."/>
            <person name="Delaux P.-M."/>
            <person name="Salse J."/>
            <person name="Berges H."/>
            <person name="Guyot R."/>
            <person name="Gouzy J."/>
            <person name="Peret B."/>
        </authorList>
    </citation>
    <scope>NUCLEOTIDE SEQUENCE [LARGE SCALE GENOMIC DNA]</scope>
    <source>
        <strain evidence="22">cv. Amiga</strain>
    </source>
</reference>
<evidence type="ECO:0000256" key="16">
    <source>
        <dbReference type="ARBA" id="ARBA00029876"/>
    </source>
</evidence>
<keyword evidence="22" id="KW-1185">Reference proteome</keyword>
<evidence type="ECO:0000256" key="17">
    <source>
        <dbReference type="ARBA" id="ARBA00031649"/>
    </source>
</evidence>
<keyword evidence="10" id="KW-0618">Plastoquinone</keyword>
<evidence type="ECO:0000256" key="2">
    <source>
        <dbReference type="ARBA" id="ARBA00004454"/>
    </source>
</evidence>
<keyword evidence="13" id="KW-0520">NAD</keyword>
<comment type="subcellular location">
    <subcellularLocation>
        <location evidence="2">Plastid</location>
        <location evidence="2">Chloroplast thylakoid membrane</location>
        <topology evidence="2">Multi-pass membrane protein</topology>
    </subcellularLocation>
</comment>
<organism evidence="21 22">
    <name type="scientific">Lupinus albus</name>
    <name type="common">White lupine</name>
    <name type="synonym">Lupinus termis</name>
    <dbReference type="NCBI Taxonomy" id="3870"/>
    <lineage>
        <taxon>Eukaryota</taxon>
        <taxon>Viridiplantae</taxon>
        <taxon>Streptophyta</taxon>
        <taxon>Embryophyta</taxon>
        <taxon>Tracheophyta</taxon>
        <taxon>Spermatophyta</taxon>
        <taxon>Magnoliopsida</taxon>
        <taxon>eudicotyledons</taxon>
        <taxon>Gunneridae</taxon>
        <taxon>Pentapetalae</taxon>
        <taxon>rosids</taxon>
        <taxon>fabids</taxon>
        <taxon>Fabales</taxon>
        <taxon>Fabaceae</taxon>
        <taxon>Papilionoideae</taxon>
        <taxon>50 kb inversion clade</taxon>
        <taxon>genistoids sensu lato</taxon>
        <taxon>core genistoids</taxon>
        <taxon>Genisteae</taxon>
        <taxon>Lupinus</taxon>
    </lineage>
</organism>
<evidence type="ECO:0000256" key="4">
    <source>
        <dbReference type="ARBA" id="ARBA00011199"/>
    </source>
</evidence>
<dbReference type="InterPro" id="IPR002128">
    <property type="entry name" value="NADH_UbQ_OxRdtase_chlpt_su5_C"/>
</dbReference>
<keyword evidence="9" id="KW-0521">NADP</keyword>
<evidence type="ECO:0000256" key="3">
    <source>
        <dbReference type="ARBA" id="ARBA00008200"/>
    </source>
</evidence>
<evidence type="ECO:0000313" key="21">
    <source>
        <dbReference type="EMBL" id="KAE9597631.1"/>
    </source>
</evidence>
<comment type="catalytic activity">
    <reaction evidence="18">
        <text>a plastoquinone + NADPH + (n+1) H(+)(in) = a plastoquinol + NADP(+) + n H(+)(out)</text>
        <dbReference type="Rhea" id="RHEA:42612"/>
        <dbReference type="Rhea" id="RHEA-COMP:9561"/>
        <dbReference type="Rhea" id="RHEA-COMP:9562"/>
        <dbReference type="ChEBI" id="CHEBI:15378"/>
        <dbReference type="ChEBI" id="CHEBI:17757"/>
        <dbReference type="ChEBI" id="CHEBI:57783"/>
        <dbReference type="ChEBI" id="CHEBI:58349"/>
        <dbReference type="ChEBI" id="CHEBI:62192"/>
    </reaction>
</comment>
<dbReference type="Proteomes" id="UP000447434">
    <property type="component" value="Chromosome 16"/>
</dbReference>
<dbReference type="GO" id="GO:0048038">
    <property type="term" value="F:quinone binding"/>
    <property type="evidence" value="ECO:0007669"/>
    <property type="project" value="UniProtKB-KW"/>
</dbReference>
<evidence type="ECO:0000256" key="8">
    <source>
        <dbReference type="ARBA" id="ARBA00022719"/>
    </source>
</evidence>
<evidence type="ECO:0000256" key="19">
    <source>
        <dbReference type="ARBA" id="ARBA00048026"/>
    </source>
</evidence>
<comment type="caution">
    <text evidence="21">The sequence shown here is derived from an EMBL/GenBank/DDBJ whole genome shotgun (WGS) entry which is preliminary data.</text>
</comment>
<evidence type="ECO:0000256" key="9">
    <source>
        <dbReference type="ARBA" id="ARBA00022857"/>
    </source>
</evidence>
<dbReference type="Pfam" id="PF01010">
    <property type="entry name" value="Proton_antipo_C"/>
    <property type="match status" value="1"/>
</dbReference>
<evidence type="ECO:0000256" key="11">
    <source>
        <dbReference type="ARBA" id="ARBA00022967"/>
    </source>
</evidence>
<keyword evidence="11" id="KW-1278">Translocase</keyword>
<evidence type="ECO:0000256" key="10">
    <source>
        <dbReference type="ARBA" id="ARBA00022957"/>
    </source>
</evidence>
<evidence type="ECO:0000256" key="15">
    <source>
        <dbReference type="ARBA" id="ARBA00023136"/>
    </source>
</evidence>
<dbReference type="EMBL" id="WOCE01000016">
    <property type="protein sequence ID" value="KAE9597631.1"/>
    <property type="molecule type" value="Genomic_DNA"/>
</dbReference>
<evidence type="ECO:0000256" key="5">
    <source>
        <dbReference type="ARBA" id="ARBA00018648"/>
    </source>
</evidence>
<protein>
    <recommendedName>
        <fullName evidence="5">NAD(P)H-quinone oxidoreductase subunit 5, chloroplastic</fullName>
    </recommendedName>
    <alternativeName>
        <fullName evidence="17">NAD(P)H dehydrogenase subunit 5</fullName>
    </alternativeName>
    <alternativeName>
        <fullName evidence="16">NADH-plastoquinone oxidoreductase subunit 5</fullName>
    </alternativeName>
</protein>
<keyword evidence="14" id="KW-0793">Thylakoid</keyword>
<evidence type="ECO:0000256" key="6">
    <source>
        <dbReference type="ARBA" id="ARBA00022528"/>
    </source>
</evidence>
<evidence type="ECO:0000256" key="1">
    <source>
        <dbReference type="ARBA" id="ARBA00004059"/>
    </source>
</evidence>
<dbReference type="AlphaFoldDB" id="A0A6A4P7N8"/>
<comment type="function">
    <text evidence="1">NDH shuttles electrons from NAD(P)H:plastoquinone, via FMN and iron-sulfur (Fe-S) centers, to quinones in the photosynthetic chain and possibly in a chloroplast respiratory chain. The immediate electron acceptor for the enzyme in this species is believed to be plastoquinone. Couples the redox reaction to proton translocation, and thus conserves the redox energy in a proton gradient.</text>
</comment>
<feature type="domain" description="NADH:ubiquinone/plastoquinone oxidoreductase chloroplast chain 5 C-terminal" evidence="20">
    <location>
        <begin position="4"/>
        <end position="88"/>
    </location>
</feature>
<keyword evidence="12" id="KW-1133">Transmembrane helix</keyword>
<keyword evidence="21" id="KW-0808">Transferase</keyword>
<keyword evidence="15" id="KW-0472">Membrane</keyword>
<evidence type="ECO:0000256" key="7">
    <source>
        <dbReference type="ARBA" id="ARBA00022692"/>
    </source>
</evidence>
<evidence type="ECO:0000256" key="18">
    <source>
        <dbReference type="ARBA" id="ARBA00047726"/>
    </source>
</evidence>
<keyword evidence="6" id="KW-0934">Plastid</keyword>
<name>A0A6A4P7N8_LUPAL</name>
<keyword evidence="7" id="KW-0812">Transmembrane</keyword>
<gene>
    <name evidence="21" type="ORF">Lalb_Chr16g0388581</name>
</gene>
<evidence type="ECO:0000313" key="22">
    <source>
        <dbReference type="Proteomes" id="UP000447434"/>
    </source>
</evidence>
<accession>A0A6A4P7N8</accession>
<comment type="catalytic activity">
    <reaction evidence="19">
        <text>a plastoquinone + NADH + (n+1) H(+)(in) = a plastoquinol + NAD(+) + n H(+)(out)</text>
        <dbReference type="Rhea" id="RHEA:42608"/>
        <dbReference type="Rhea" id="RHEA-COMP:9561"/>
        <dbReference type="Rhea" id="RHEA-COMP:9562"/>
        <dbReference type="ChEBI" id="CHEBI:15378"/>
        <dbReference type="ChEBI" id="CHEBI:17757"/>
        <dbReference type="ChEBI" id="CHEBI:57540"/>
        <dbReference type="ChEBI" id="CHEBI:57945"/>
        <dbReference type="ChEBI" id="CHEBI:62192"/>
    </reaction>
</comment>
<comment type="subunit">
    <text evidence="4">NDH is composed of at least 16 different subunits, 5 of which are encoded in the nucleus.</text>
</comment>
<keyword evidence="6" id="KW-0150">Chloroplast</keyword>
<proteinExistence type="inferred from homology"/>
<dbReference type="GO" id="GO:0016301">
    <property type="term" value="F:kinase activity"/>
    <property type="evidence" value="ECO:0007669"/>
    <property type="project" value="UniProtKB-KW"/>
</dbReference>
<keyword evidence="21" id="KW-0418">Kinase</keyword>
<evidence type="ECO:0000256" key="13">
    <source>
        <dbReference type="ARBA" id="ARBA00023027"/>
    </source>
</evidence>
<evidence type="ECO:0000259" key="20">
    <source>
        <dbReference type="Pfam" id="PF01010"/>
    </source>
</evidence>
<dbReference type="GO" id="GO:0009535">
    <property type="term" value="C:chloroplast thylakoid membrane"/>
    <property type="evidence" value="ECO:0007669"/>
    <property type="project" value="UniProtKB-SubCell"/>
</dbReference>
<sequence>MFQIYLLVFDGYLNVILRISMKNNYSLYSISLWGKDECFFFINKIHLLGLLTMNNNERTYFFRTKLDPHRINRNVKSITRLFFYIPFFGY</sequence>
<evidence type="ECO:0000256" key="14">
    <source>
        <dbReference type="ARBA" id="ARBA00023078"/>
    </source>
</evidence>
<keyword evidence="8" id="KW-0874">Quinone</keyword>